<evidence type="ECO:0000256" key="4">
    <source>
        <dbReference type="ARBA" id="ARBA00023125"/>
    </source>
</evidence>
<dbReference type="InterPro" id="IPR017930">
    <property type="entry name" value="Myb_dom"/>
</dbReference>
<evidence type="ECO:0000313" key="11">
    <source>
        <dbReference type="EMBL" id="KAJ8907807.1"/>
    </source>
</evidence>
<dbReference type="PROSITE" id="PS50090">
    <property type="entry name" value="MYB_LIKE"/>
    <property type="match status" value="3"/>
</dbReference>
<feature type="region of interest" description="Disordered" evidence="7">
    <location>
        <begin position="89"/>
        <end position="114"/>
    </location>
</feature>
<feature type="domain" description="Myb-like" evidence="8">
    <location>
        <begin position="227"/>
        <end position="278"/>
    </location>
</feature>
<feature type="region of interest" description="Disordered" evidence="7">
    <location>
        <begin position="335"/>
        <end position="408"/>
    </location>
</feature>
<dbReference type="Gene3D" id="1.10.10.60">
    <property type="entry name" value="Homeodomain-like"/>
    <property type="match status" value="3"/>
</dbReference>
<evidence type="ECO:0000259" key="10">
    <source>
        <dbReference type="PROSITE" id="PS51294"/>
    </source>
</evidence>
<dbReference type="GO" id="GO:0005634">
    <property type="term" value="C:nucleus"/>
    <property type="evidence" value="ECO:0007669"/>
    <property type="project" value="UniProtKB-SubCell"/>
</dbReference>
<dbReference type="FunFam" id="1.10.10.60:FF:000016">
    <property type="entry name" value="Transcriptional activator Myb isoform A"/>
    <property type="match status" value="1"/>
</dbReference>
<protein>
    <submittedName>
        <fullName evidence="11">Uncharacterized protein</fullName>
    </submittedName>
</protein>
<feature type="domain" description="HTH myb-type" evidence="10">
    <location>
        <begin position="180"/>
        <end position="226"/>
    </location>
</feature>
<dbReference type="GO" id="GO:0000978">
    <property type="term" value="F:RNA polymerase II cis-regulatory region sequence-specific DNA binding"/>
    <property type="evidence" value="ECO:0007669"/>
    <property type="project" value="TreeGrafter"/>
</dbReference>
<dbReference type="PANTHER" id="PTHR45614">
    <property type="entry name" value="MYB PROTEIN-RELATED"/>
    <property type="match status" value="1"/>
</dbReference>
<accession>A0AAV8V331</accession>
<feature type="domain" description="Myb-like" evidence="8">
    <location>
        <begin position="175"/>
        <end position="226"/>
    </location>
</feature>
<feature type="domain" description="Myb-like" evidence="8">
    <location>
        <begin position="279"/>
        <end position="329"/>
    </location>
</feature>
<dbReference type="SMART" id="SM00717">
    <property type="entry name" value="SANT"/>
    <property type="match status" value="3"/>
</dbReference>
<name>A0AAV8V331_9RHOD</name>
<feature type="compositionally biased region" description="Low complexity" evidence="7">
    <location>
        <begin position="345"/>
        <end position="361"/>
    </location>
</feature>
<evidence type="ECO:0000256" key="2">
    <source>
        <dbReference type="ARBA" id="ARBA00022737"/>
    </source>
</evidence>
<feature type="domain" description="HTH myb-type" evidence="10">
    <location>
        <begin position="227"/>
        <end position="282"/>
    </location>
</feature>
<dbReference type="CDD" id="cd00167">
    <property type="entry name" value="SANT"/>
    <property type="match status" value="3"/>
</dbReference>
<comment type="caution">
    <text evidence="11">The sequence shown here is derived from an EMBL/GenBank/DDBJ whole genome shotgun (WGS) entry which is preliminary data.</text>
</comment>
<organism evidence="11 12">
    <name type="scientific">Rhodosorus marinus</name>
    <dbReference type="NCBI Taxonomy" id="101924"/>
    <lineage>
        <taxon>Eukaryota</taxon>
        <taxon>Rhodophyta</taxon>
        <taxon>Stylonematophyceae</taxon>
        <taxon>Stylonematales</taxon>
        <taxon>Stylonemataceae</taxon>
        <taxon>Rhodosorus</taxon>
    </lineage>
</organism>
<dbReference type="PANTHER" id="PTHR45614:SF25">
    <property type="entry name" value="MYB PROTEIN"/>
    <property type="match status" value="1"/>
</dbReference>
<keyword evidence="3" id="KW-0805">Transcription regulation</keyword>
<dbReference type="InterPro" id="IPR009057">
    <property type="entry name" value="Homeodomain-like_sf"/>
</dbReference>
<feature type="domain" description="SANT" evidence="9">
    <location>
        <begin position="282"/>
        <end position="333"/>
    </location>
</feature>
<evidence type="ECO:0000313" key="12">
    <source>
        <dbReference type="Proteomes" id="UP001157974"/>
    </source>
</evidence>
<dbReference type="PROSITE" id="PS51294">
    <property type="entry name" value="HTH_MYB"/>
    <property type="match status" value="3"/>
</dbReference>
<dbReference type="InterPro" id="IPR001005">
    <property type="entry name" value="SANT/Myb"/>
</dbReference>
<keyword evidence="4" id="KW-0238">DNA-binding</keyword>
<keyword evidence="2" id="KW-0677">Repeat</keyword>
<dbReference type="InterPro" id="IPR050560">
    <property type="entry name" value="MYB_TF"/>
</dbReference>
<dbReference type="PROSITE" id="PS51293">
    <property type="entry name" value="SANT"/>
    <property type="match status" value="1"/>
</dbReference>
<dbReference type="Proteomes" id="UP001157974">
    <property type="component" value="Unassembled WGS sequence"/>
</dbReference>
<evidence type="ECO:0000259" key="9">
    <source>
        <dbReference type="PROSITE" id="PS51293"/>
    </source>
</evidence>
<evidence type="ECO:0000256" key="1">
    <source>
        <dbReference type="ARBA" id="ARBA00004123"/>
    </source>
</evidence>
<dbReference type="SUPFAM" id="SSF46689">
    <property type="entry name" value="Homeodomain-like"/>
    <property type="match status" value="2"/>
</dbReference>
<keyword evidence="6" id="KW-0539">Nucleus</keyword>
<dbReference type="AlphaFoldDB" id="A0AAV8V331"/>
<evidence type="ECO:0000256" key="6">
    <source>
        <dbReference type="ARBA" id="ARBA00023242"/>
    </source>
</evidence>
<keyword evidence="5" id="KW-0804">Transcription</keyword>
<dbReference type="InterPro" id="IPR017884">
    <property type="entry name" value="SANT_dom"/>
</dbReference>
<sequence>MTVGQKKIALDLSTVVTFANNERVRAVNRQSKRYVLTKFEIFPFAENGDFGVCAVVDWAVDMDVCPIQSMPVDEDRLVLDGQWERPRSGLDGLKLDDTAPKRKNSGFGKQLRNDDKRAVGYTDAAFLSGKAPNNDFPTKGSEPLFDRHSRLPSKIKSNLSEEVLRVAEGMRRPPTRKSARGNWTEPEDELLRLAVIQHQGKNWKKIAEAVEGRNDVQCLHRWQKVLDPGLTKGAWSKEEDEKLDQLVREHGPKKWSLISAQLPGRIGKQCRERWHNHLNPYVDKTPWTEGDKRIFEEAHKKHGNKWAKIAQLLPGRTDNSIKNYWNSLKRRQKTLENGRGRKNKNNNSNNGSSSSNNNNSNPDQNRAPARAKRPPRPVGGQIPQGPPGVGDSFGLPPTGKMDSARSGWLPPSSYYNVATDENKNQFMLNQQAPPPSMQDRRLKRTALPSRPRKALPLQGGSINRKRVISKTPEAPAAPREVGATPTRDIHRLFALDSDQMDNFARWTGNSPQLNIAEGQLQLDYGTPGSFRGQLSEALGLCSTPGKRQRSVPVSHFEDREKDFHDENNQIMLDTPSKFLATPNRELTPVKGKSLFDYNLAAPNSKSKLSGGHALQSPSPSTFLNFSVSKLDFPDVRFDVTPRSLEKPLDDGLVLVLLEALNIQLIEIYLRFCEDG</sequence>
<evidence type="ECO:0000259" key="8">
    <source>
        <dbReference type="PROSITE" id="PS50090"/>
    </source>
</evidence>
<keyword evidence="12" id="KW-1185">Reference proteome</keyword>
<feature type="domain" description="HTH myb-type" evidence="10">
    <location>
        <begin position="284"/>
        <end position="333"/>
    </location>
</feature>
<evidence type="ECO:0000256" key="5">
    <source>
        <dbReference type="ARBA" id="ARBA00023163"/>
    </source>
</evidence>
<feature type="compositionally biased region" description="Basic and acidic residues" evidence="7">
    <location>
        <begin position="89"/>
        <end position="100"/>
    </location>
</feature>
<reference evidence="11 12" key="1">
    <citation type="journal article" date="2023" name="Nat. Commun.">
        <title>Origin of minicircular mitochondrial genomes in red algae.</title>
        <authorList>
            <person name="Lee Y."/>
            <person name="Cho C.H."/>
            <person name="Lee Y.M."/>
            <person name="Park S.I."/>
            <person name="Yang J.H."/>
            <person name="West J.A."/>
            <person name="Bhattacharya D."/>
            <person name="Yoon H.S."/>
        </authorList>
    </citation>
    <scope>NUCLEOTIDE SEQUENCE [LARGE SCALE GENOMIC DNA]</scope>
    <source>
        <strain evidence="11 12">CCMP1338</strain>
        <tissue evidence="11">Whole cell</tissue>
    </source>
</reference>
<dbReference type="GO" id="GO:0000981">
    <property type="term" value="F:DNA-binding transcription factor activity, RNA polymerase II-specific"/>
    <property type="evidence" value="ECO:0007669"/>
    <property type="project" value="TreeGrafter"/>
</dbReference>
<feature type="region of interest" description="Disordered" evidence="7">
    <location>
        <begin position="428"/>
        <end position="457"/>
    </location>
</feature>
<dbReference type="Pfam" id="PF00249">
    <property type="entry name" value="Myb_DNA-binding"/>
    <property type="match status" value="3"/>
</dbReference>
<gene>
    <name evidence="11" type="ORF">NDN08_007911</name>
</gene>
<evidence type="ECO:0000256" key="7">
    <source>
        <dbReference type="SAM" id="MobiDB-lite"/>
    </source>
</evidence>
<comment type="subcellular location">
    <subcellularLocation>
        <location evidence="1">Nucleus</location>
    </subcellularLocation>
</comment>
<proteinExistence type="predicted"/>
<evidence type="ECO:0000256" key="3">
    <source>
        <dbReference type="ARBA" id="ARBA00023015"/>
    </source>
</evidence>
<dbReference type="FunFam" id="1.10.10.60:FF:000010">
    <property type="entry name" value="Transcriptional activator Myb isoform A"/>
    <property type="match status" value="1"/>
</dbReference>
<dbReference type="EMBL" id="JAMWBK010000002">
    <property type="protein sequence ID" value="KAJ8907807.1"/>
    <property type="molecule type" value="Genomic_DNA"/>
</dbReference>